<dbReference type="GO" id="GO:0006729">
    <property type="term" value="P:tetrahydrobiopterin biosynthetic process"/>
    <property type="evidence" value="ECO:0007669"/>
    <property type="project" value="InterPro"/>
</dbReference>
<sequence length="122" mass="13687">MASLDNLKASEGEDSSLLKEEIQRLVDTAGWQLQNGDEIQKTYHCRTWTKISDFFTGVATKCKEVNHHPKVILDYNSITFFWKTHSPPGLSQKDVHMADFCDAWAKVVKTVPAESAPTCSDA</sequence>
<dbReference type="OrthoDB" id="277398at2759"/>
<dbReference type="SUPFAM" id="SSF55248">
    <property type="entry name" value="PCD-like"/>
    <property type="match status" value="1"/>
</dbReference>
<dbReference type="GO" id="GO:0008124">
    <property type="term" value="F:4-alpha-hydroxytetrahydrobiopterin dehydratase activity"/>
    <property type="evidence" value="ECO:0007669"/>
    <property type="project" value="UniProtKB-EC"/>
</dbReference>
<reference evidence="6 7" key="1">
    <citation type="journal article" date="2016" name="Sci. Rep.">
        <title>Penicillium arizonense, a new, genome sequenced fungal species, reveals a high chemical diversity in secreted metabolites.</title>
        <authorList>
            <person name="Grijseels S."/>
            <person name="Nielsen J.C."/>
            <person name="Randelovic M."/>
            <person name="Nielsen J."/>
            <person name="Nielsen K.F."/>
            <person name="Workman M."/>
            <person name="Frisvad J.C."/>
        </authorList>
    </citation>
    <scope>NUCLEOTIDE SEQUENCE [LARGE SCALE GENOMIC DNA]</scope>
    <source>
        <strain evidence="6 7">CBS 141311</strain>
    </source>
</reference>
<dbReference type="PANTHER" id="PTHR12599:SF0">
    <property type="entry name" value="PTERIN-4-ALPHA-CARBINOLAMINE DEHYDRATASE"/>
    <property type="match status" value="1"/>
</dbReference>
<evidence type="ECO:0000313" key="6">
    <source>
        <dbReference type="EMBL" id="OGE53180.1"/>
    </source>
</evidence>
<dbReference type="Proteomes" id="UP000177622">
    <property type="component" value="Unassembled WGS sequence"/>
</dbReference>
<evidence type="ECO:0000256" key="1">
    <source>
        <dbReference type="ARBA" id="ARBA00001554"/>
    </source>
</evidence>
<evidence type="ECO:0000256" key="4">
    <source>
        <dbReference type="ARBA" id="ARBA00023239"/>
    </source>
</evidence>
<accession>A0A1F5LJH9</accession>
<comment type="caution">
    <text evidence="6">The sequence shown here is derived from an EMBL/GenBank/DDBJ whole genome shotgun (WGS) entry which is preliminary data.</text>
</comment>
<dbReference type="GeneID" id="34576043"/>
<organism evidence="6 7">
    <name type="scientific">Penicillium arizonense</name>
    <dbReference type="NCBI Taxonomy" id="1835702"/>
    <lineage>
        <taxon>Eukaryota</taxon>
        <taxon>Fungi</taxon>
        <taxon>Dikarya</taxon>
        <taxon>Ascomycota</taxon>
        <taxon>Pezizomycotina</taxon>
        <taxon>Eurotiomycetes</taxon>
        <taxon>Eurotiomycetidae</taxon>
        <taxon>Eurotiales</taxon>
        <taxon>Aspergillaceae</taxon>
        <taxon>Penicillium</taxon>
    </lineage>
</organism>
<dbReference type="InterPro" id="IPR036428">
    <property type="entry name" value="PCD_sf"/>
</dbReference>
<evidence type="ECO:0000256" key="5">
    <source>
        <dbReference type="ARBA" id="ARBA00030497"/>
    </source>
</evidence>
<dbReference type="EC" id="4.2.1.96" evidence="3"/>
<proteinExistence type="inferred from homology"/>
<dbReference type="AlphaFoldDB" id="A0A1F5LJH9"/>
<evidence type="ECO:0000256" key="2">
    <source>
        <dbReference type="ARBA" id="ARBA00006472"/>
    </source>
</evidence>
<keyword evidence="7" id="KW-1185">Reference proteome</keyword>
<comment type="similarity">
    <text evidence="2">Belongs to the pterin-4-alpha-carbinolamine dehydratase family.</text>
</comment>
<dbReference type="Gene3D" id="3.30.1360.20">
    <property type="entry name" value="Transcriptional coactivator/pterin dehydratase"/>
    <property type="match status" value="1"/>
</dbReference>
<protein>
    <recommendedName>
        <fullName evidence="3">4a-hydroxytetrahydrobiopterin dehydratase</fullName>
        <ecNumber evidence="3">4.2.1.96</ecNumber>
    </recommendedName>
    <alternativeName>
        <fullName evidence="5">4-alpha-hydroxy-tetrahydropterin dehydratase</fullName>
    </alternativeName>
</protein>
<dbReference type="EMBL" id="LXJU01000008">
    <property type="protein sequence ID" value="OGE53180.1"/>
    <property type="molecule type" value="Genomic_DNA"/>
</dbReference>
<evidence type="ECO:0000313" key="7">
    <source>
        <dbReference type="Proteomes" id="UP000177622"/>
    </source>
</evidence>
<dbReference type="PANTHER" id="PTHR12599">
    <property type="entry name" value="PTERIN-4-ALPHA-CARBINOLAMINE DEHYDRATASE"/>
    <property type="match status" value="1"/>
</dbReference>
<name>A0A1F5LJH9_PENAI</name>
<dbReference type="InterPro" id="IPR001533">
    <property type="entry name" value="Pterin_deHydtase"/>
</dbReference>
<keyword evidence="4" id="KW-0456">Lyase</keyword>
<gene>
    <name evidence="6" type="ORF">PENARI_c008G01253</name>
</gene>
<evidence type="ECO:0000256" key="3">
    <source>
        <dbReference type="ARBA" id="ARBA00013252"/>
    </source>
</evidence>
<dbReference type="Pfam" id="PF01329">
    <property type="entry name" value="Pterin_4a"/>
    <property type="match status" value="1"/>
</dbReference>
<dbReference type="STRING" id="1835702.A0A1F5LJH9"/>
<comment type="catalytic activity">
    <reaction evidence="1">
        <text>(4aS,6R)-4a-hydroxy-L-erythro-5,6,7,8-tetrahydrobiopterin = (6R)-L-erythro-6,7-dihydrobiopterin + H2O</text>
        <dbReference type="Rhea" id="RHEA:11920"/>
        <dbReference type="ChEBI" id="CHEBI:15377"/>
        <dbReference type="ChEBI" id="CHEBI:15642"/>
        <dbReference type="ChEBI" id="CHEBI:43120"/>
        <dbReference type="EC" id="4.2.1.96"/>
    </reaction>
</comment>
<dbReference type="RefSeq" id="XP_022488619.1">
    <property type="nucleotide sequence ID" value="XM_022631309.1"/>
</dbReference>
<dbReference type="CDD" id="cd00488">
    <property type="entry name" value="PCD_DCoH"/>
    <property type="match status" value="1"/>
</dbReference>